<feature type="transmembrane region" description="Helical" evidence="11">
    <location>
        <begin position="123"/>
        <end position="142"/>
    </location>
</feature>
<feature type="transmembrane region" description="Helical" evidence="11">
    <location>
        <begin position="188"/>
        <end position="205"/>
    </location>
</feature>
<evidence type="ECO:0000256" key="9">
    <source>
        <dbReference type="ARBA" id="ARBA00023136"/>
    </source>
</evidence>
<evidence type="ECO:0000256" key="4">
    <source>
        <dbReference type="ARBA" id="ARBA00022547"/>
    </source>
</evidence>
<evidence type="ECO:0000256" key="12">
    <source>
        <dbReference type="RuleBase" id="RU000483"/>
    </source>
</evidence>
<keyword evidence="6 11" id="KW-0375">Hydrogen ion transport</keyword>
<keyword evidence="3 11" id="KW-0813">Transport</keyword>
<keyword evidence="8 11" id="KW-0406">Ion transport</keyword>
<feature type="transmembrane region" description="Helical" evidence="11">
    <location>
        <begin position="93"/>
        <end position="117"/>
    </location>
</feature>
<keyword evidence="10 11" id="KW-0066">ATP synthesis</keyword>
<evidence type="ECO:0000256" key="1">
    <source>
        <dbReference type="ARBA" id="ARBA00004141"/>
    </source>
</evidence>
<sequence length="267" mass="29479">MFDAGCEFDPPSISMFYPEPWYNPEWLPGDTNGVDLYLPLLIIAALATIGLWFWFGKNATLVPSRRQSLGELLVGFIRDSISRPTMGAKGDSFVPFLTMLFTFILAMNLTGLIPGMLPVNSSIAFPAMLAGVVFVARWYLAFKYQGGWHYFKGQVFPPGVPPLLYLMVSPIKFFSVFIVYPLTHTLRLFATMFAGSLVLAVFAYGGNYMLNLGAEPVLTGLSAALAGVALLAFTGFILFELLIMVIQAFIFTLLTSLYFSQSVEEAH</sequence>
<evidence type="ECO:0000256" key="5">
    <source>
        <dbReference type="ARBA" id="ARBA00022692"/>
    </source>
</evidence>
<comment type="subcellular location">
    <subcellularLocation>
        <location evidence="11 12">Cell membrane</location>
        <topology evidence="11 12">Multi-pass membrane protein</topology>
    </subcellularLocation>
    <subcellularLocation>
        <location evidence="1">Membrane</location>
        <topology evidence="1">Multi-pass membrane protein</topology>
    </subcellularLocation>
</comment>
<dbReference type="SUPFAM" id="SSF81336">
    <property type="entry name" value="F1F0 ATP synthase subunit A"/>
    <property type="match status" value="1"/>
</dbReference>
<accession>A0ABU2H6I5</accession>
<feature type="transmembrane region" description="Helical" evidence="11">
    <location>
        <begin position="241"/>
        <end position="259"/>
    </location>
</feature>
<feature type="transmembrane region" description="Helical" evidence="11">
    <location>
        <begin position="217"/>
        <end position="235"/>
    </location>
</feature>
<evidence type="ECO:0000313" key="13">
    <source>
        <dbReference type="EMBL" id="MDS1270465.1"/>
    </source>
</evidence>
<keyword evidence="9 11" id="KW-0472">Membrane</keyword>
<feature type="transmembrane region" description="Helical" evidence="11">
    <location>
        <begin position="36"/>
        <end position="55"/>
    </location>
</feature>
<evidence type="ECO:0000256" key="6">
    <source>
        <dbReference type="ARBA" id="ARBA00022781"/>
    </source>
</evidence>
<keyword evidence="5 11" id="KW-0812">Transmembrane</keyword>
<evidence type="ECO:0000256" key="2">
    <source>
        <dbReference type="ARBA" id="ARBA00006810"/>
    </source>
</evidence>
<evidence type="ECO:0000256" key="8">
    <source>
        <dbReference type="ARBA" id="ARBA00023065"/>
    </source>
</evidence>
<dbReference type="PRINTS" id="PR00123">
    <property type="entry name" value="ATPASEA"/>
</dbReference>
<comment type="caution">
    <text evidence="13">The sequence shown here is derived from an EMBL/GenBank/DDBJ whole genome shotgun (WGS) entry which is preliminary data.</text>
</comment>
<name>A0ABU2H6I5_9ACTN</name>
<protein>
    <recommendedName>
        <fullName evidence="11 12">ATP synthase subunit a</fullName>
    </recommendedName>
    <alternativeName>
        <fullName evidence="11">ATP synthase F0 sector subunit a</fullName>
    </alternativeName>
    <alternativeName>
        <fullName evidence="11">F-ATPase subunit 6</fullName>
    </alternativeName>
</protein>
<dbReference type="Pfam" id="PF00119">
    <property type="entry name" value="ATP-synt_A"/>
    <property type="match status" value="1"/>
</dbReference>
<reference evidence="14" key="1">
    <citation type="submission" date="2023-07" db="EMBL/GenBank/DDBJ databases">
        <title>Novel species in the genus Lipingzhangella isolated from Sambhar Salt Lake.</title>
        <authorList>
            <person name="Jiya N."/>
            <person name="Kajale S."/>
            <person name="Sharma A."/>
        </authorList>
    </citation>
    <scope>NUCLEOTIDE SEQUENCE [LARGE SCALE GENOMIC DNA]</scope>
    <source>
        <strain evidence="14">LS1_29</strain>
    </source>
</reference>
<feature type="transmembrane region" description="Helical" evidence="11">
    <location>
        <begin position="163"/>
        <end position="182"/>
    </location>
</feature>
<dbReference type="NCBIfam" id="TIGR01131">
    <property type="entry name" value="ATP_synt_6_or_A"/>
    <property type="match status" value="1"/>
</dbReference>
<keyword evidence="14" id="KW-1185">Reference proteome</keyword>
<dbReference type="EMBL" id="JAVLVT010000003">
    <property type="protein sequence ID" value="MDS1270465.1"/>
    <property type="molecule type" value="Genomic_DNA"/>
</dbReference>
<dbReference type="InterPro" id="IPR045083">
    <property type="entry name" value="ATP_synth_F0_asu_bact/mt"/>
</dbReference>
<evidence type="ECO:0000256" key="10">
    <source>
        <dbReference type="ARBA" id="ARBA00023310"/>
    </source>
</evidence>
<keyword evidence="7 11" id="KW-1133">Transmembrane helix</keyword>
<dbReference type="Gene3D" id="1.20.120.220">
    <property type="entry name" value="ATP synthase, F0 complex, subunit A"/>
    <property type="match status" value="1"/>
</dbReference>
<evidence type="ECO:0000256" key="3">
    <source>
        <dbReference type="ARBA" id="ARBA00022448"/>
    </source>
</evidence>
<dbReference type="PANTHER" id="PTHR11410">
    <property type="entry name" value="ATP SYNTHASE SUBUNIT A"/>
    <property type="match status" value="1"/>
</dbReference>
<evidence type="ECO:0000256" key="7">
    <source>
        <dbReference type="ARBA" id="ARBA00022989"/>
    </source>
</evidence>
<gene>
    <name evidence="11 13" type="primary">atpB</name>
    <name evidence="13" type="ORF">RIF23_09175</name>
</gene>
<keyword evidence="4 11" id="KW-0138">CF(0)</keyword>
<dbReference type="HAMAP" id="MF_01393">
    <property type="entry name" value="ATP_synth_a_bact"/>
    <property type="match status" value="1"/>
</dbReference>
<evidence type="ECO:0000313" key="14">
    <source>
        <dbReference type="Proteomes" id="UP001250214"/>
    </source>
</evidence>
<organism evidence="13 14">
    <name type="scientific">Lipingzhangella rawalii</name>
    <dbReference type="NCBI Taxonomy" id="2055835"/>
    <lineage>
        <taxon>Bacteria</taxon>
        <taxon>Bacillati</taxon>
        <taxon>Actinomycetota</taxon>
        <taxon>Actinomycetes</taxon>
        <taxon>Streptosporangiales</taxon>
        <taxon>Nocardiopsidaceae</taxon>
        <taxon>Lipingzhangella</taxon>
    </lineage>
</organism>
<comment type="similarity">
    <text evidence="2 11 12">Belongs to the ATPase A chain family.</text>
</comment>
<dbReference type="CDD" id="cd00310">
    <property type="entry name" value="ATP-synt_Fo_a_6"/>
    <property type="match status" value="1"/>
</dbReference>
<dbReference type="PANTHER" id="PTHR11410:SF0">
    <property type="entry name" value="ATP SYNTHASE SUBUNIT A"/>
    <property type="match status" value="1"/>
</dbReference>
<evidence type="ECO:0000256" key="11">
    <source>
        <dbReference type="HAMAP-Rule" id="MF_01393"/>
    </source>
</evidence>
<dbReference type="InterPro" id="IPR035908">
    <property type="entry name" value="F0_ATP_A_sf"/>
</dbReference>
<dbReference type="InterPro" id="IPR000568">
    <property type="entry name" value="ATP_synth_F0_asu"/>
</dbReference>
<keyword evidence="11" id="KW-1003">Cell membrane</keyword>
<dbReference type="Proteomes" id="UP001250214">
    <property type="component" value="Unassembled WGS sequence"/>
</dbReference>
<comment type="function">
    <text evidence="11 12">Key component of the proton channel; it plays a direct role in the translocation of protons across the membrane.</text>
</comment>
<proteinExistence type="inferred from homology"/>